<evidence type="ECO:0000313" key="4">
    <source>
        <dbReference type="EMBL" id="GAH76616.1"/>
    </source>
</evidence>
<evidence type="ECO:0000259" key="3">
    <source>
        <dbReference type="PROSITE" id="PS51755"/>
    </source>
</evidence>
<dbReference type="GO" id="GO:0006355">
    <property type="term" value="P:regulation of DNA-templated transcription"/>
    <property type="evidence" value="ECO:0007669"/>
    <property type="project" value="InterPro"/>
</dbReference>
<accession>X1I2I8</accession>
<evidence type="ECO:0000259" key="2">
    <source>
        <dbReference type="PROSITE" id="PS50110"/>
    </source>
</evidence>
<dbReference type="PANTHER" id="PTHR48111">
    <property type="entry name" value="REGULATOR OF RPOS"/>
    <property type="match status" value="1"/>
</dbReference>
<dbReference type="CDD" id="cd00383">
    <property type="entry name" value="trans_reg_C"/>
    <property type="match status" value="1"/>
</dbReference>
<dbReference type="AlphaFoldDB" id="X1I2I8"/>
<dbReference type="SUPFAM" id="SSF46894">
    <property type="entry name" value="C-terminal effector domain of the bipartite response regulators"/>
    <property type="match status" value="1"/>
</dbReference>
<dbReference type="GO" id="GO:0000976">
    <property type="term" value="F:transcription cis-regulatory region binding"/>
    <property type="evidence" value="ECO:0007669"/>
    <property type="project" value="TreeGrafter"/>
</dbReference>
<dbReference type="SMART" id="SM00862">
    <property type="entry name" value="Trans_reg_C"/>
    <property type="match status" value="1"/>
</dbReference>
<name>X1I2I8_9ZZZZ</name>
<dbReference type="SUPFAM" id="SSF52172">
    <property type="entry name" value="CheY-like"/>
    <property type="match status" value="1"/>
</dbReference>
<gene>
    <name evidence="4" type="ORF">S03H2_67492</name>
</gene>
<evidence type="ECO:0000256" key="1">
    <source>
        <dbReference type="ARBA" id="ARBA00023125"/>
    </source>
</evidence>
<dbReference type="GO" id="GO:0000156">
    <property type="term" value="F:phosphorelay response regulator activity"/>
    <property type="evidence" value="ECO:0007669"/>
    <property type="project" value="TreeGrafter"/>
</dbReference>
<feature type="non-terminal residue" evidence="4">
    <location>
        <position position="1"/>
    </location>
</feature>
<proteinExistence type="predicted"/>
<dbReference type="Gene3D" id="1.10.10.10">
    <property type="entry name" value="Winged helix-like DNA-binding domain superfamily/Winged helix DNA-binding domain"/>
    <property type="match status" value="1"/>
</dbReference>
<protein>
    <recommendedName>
        <fullName evidence="5">OmpR/PhoB-type domain-containing protein</fullName>
    </recommendedName>
</protein>
<reference evidence="4" key="1">
    <citation type="journal article" date="2014" name="Front. Microbiol.">
        <title>High frequency of phylogenetically diverse reductive dehalogenase-homologous genes in deep subseafloor sedimentary metagenomes.</title>
        <authorList>
            <person name="Kawai M."/>
            <person name="Futagami T."/>
            <person name="Toyoda A."/>
            <person name="Takaki Y."/>
            <person name="Nishi S."/>
            <person name="Hori S."/>
            <person name="Arai W."/>
            <person name="Tsubouchi T."/>
            <person name="Morono Y."/>
            <person name="Uchiyama I."/>
            <person name="Ito T."/>
            <person name="Fujiyama A."/>
            <person name="Inagaki F."/>
            <person name="Takami H."/>
        </authorList>
    </citation>
    <scope>NUCLEOTIDE SEQUENCE</scope>
    <source>
        <strain evidence="4">Expedition CK06-06</strain>
    </source>
</reference>
<dbReference type="GO" id="GO:0032993">
    <property type="term" value="C:protein-DNA complex"/>
    <property type="evidence" value="ECO:0007669"/>
    <property type="project" value="TreeGrafter"/>
</dbReference>
<feature type="domain" description="Response regulatory" evidence="2">
    <location>
        <begin position="1"/>
        <end position="41"/>
    </location>
</feature>
<evidence type="ECO:0008006" key="5">
    <source>
        <dbReference type="Google" id="ProtNLM"/>
    </source>
</evidence>
<dbReference type="Pfam" id="PF00486">
    <property type="entry name" value="Trans_reg_C"/>
    <property type="match status" value="1"/>
</dbReference>
<dbReference type="InterPro" id="IPR001789">
    <property type="entry name" value="Sig_transdc_resp-reg_receiver"/>
</dbReference>
<dbReference type="InterPro" id="IPR016032">
    <property type="entry name" value="Sig_transdc_resp-reg_C-effctor"/>
</dbReference>
<dbReference type="PROSITE" id="PS50110">
    <property type="entry name" value="RESPONSE_REGULATORY"/>
    <property type="match status" value="1"/>
</dbReference>
<dbReference type="InterPro" id="IPR036388">
    <property type="entry name" value="WH-like_DNA-bd_sf"/>
</dbReference>
<dbReference type="GO" id="GO:0005829">
    <property type="term" value="C:cytosol"/>
    <property type="evidence" value="ECO:0007669"/>
    <property type="project" value="TreeGrafter"/>
</dbReference>
<dbReference type="PROSITE" id="PS51755">
    <property type="entry name" value="OMPR_PHOB"/>
    <property type="match status" value="1"/>
</dbReference>
<dbReference type="PANTHER" id="PTHR48111:SF50">
    <property type="entry name" value="KDP OPERON TRANSCRIPTIONAL REGULATORY PROTEIN KDPE"/>
    <property type="match status" value="1"/>
</dbReference>
<dbReference type="Gene3D" id="6.10.250.690">
    <property type="match status" value="1"/>
</dbReference>
<sequence length="151" mass="16949">IILTVRGNEDDQAKGLELGADDYVVKPFRPRDLVARMNAVLRRSLISGDITEHPSVVRGKLTLNLSSNDVHIGEDTVKLTPTESKLLYTLMKNAGITLSINGIIQEVWVKELVSPEILRTHIRRIRDKIKDKPPSIILNQRGIGYRFVSPT</sequence>
<keyword evidence="1" id="KW-0238">DNA-binding</keyword>
<dbReference type="EMBL" id="BARU01044200">
    <property type="protein sequence ID" value="GAH76616.1"/>
    <property type="molecule type" value="Genomic_DNA"/>
</dbReference>
<organism evidence="4">
    <name type="scientific">marine sediment metagenome</name>
    <dbReference type="NCBI Taxonomy" id="412755"/>
    <lineage>
        <taxon>unclassified sequences</taxon>
        <taxon>metagenomes</taxon>
        <taxon>ecological metagenomes</taxon>
    </lineage>
</organism>
<dbReference type="InterPro" id="IPR001867">
    <property type="entry name" value="OmpR/PhoB-type_DNA-bd"/>
</dbReference>
<comment type="caution">
    <text evidence="4">The sequence shown here is derived from an EMBL/GenBank/DDBJ whole genome shotgun (WGS) entry which is preliminary data.</text>
</comment>
<dbReference type="InterPro" id="IPR011006">
    <property type="entry name" value="CheY-like_superfamily"/>
</dbReference>
<feature type="domain" description="OmpR/PhoB-type" evidence="3">
    <location>
        <begin position="53"/>
        <end position="149"/>
    </location>
</feature>
<dbReference type="InterPro" id="IPR039420">
    <property type="entry name" value="WalR-like"/>
</dbReference>